<dbReference type="PANTHER" id="PTHR33048">
    <property type="entry name" value="PTH11-LIKE INTEGRAL MEMBRANE PROTEIN (AFU_ORTHOLOGUE AFUA_5G11245)"/>
    <property type="match status" value="1"/>
</dbReference>
<comment type="caution">
    <text evidence="9">The sequence shown here is derived from an EMBL/GenBank/DDBJ whole genome shotgun (WGS) entry which is preliminary data.</text>
</comment>
<protein>
    <recommendedName>
        <fullName evidence="8">Rhodopsin domain-containing protein</fullName>
    </recommendedName>
</protein>
<feature type="transmembrane region" description="Helical" evidence="7">
    <location>
        <begin position="177"/>
        <end position="198"/>
    </location>
</feature>
<name>A0A9P4NA27_9PLEO</name>
<feature type="region of interest" description="Disordered" evidence="6">
    <location>
        <begin position="320"/>
        <end position="347"/>
    </location>
</feature>
<sequence length="396" mass="43778">MSDASPPGPDVSGAPRVLGITGALYIITLALFGGRLYTRISYRKLWWDDYTITIALLLAIIEWSLFLASTQFGAGRHNYYIPGDLQVPAQHLLFASTVPWAVSMMFIKISIAFMLLRFKRTKSWLIFLWSMIAIQIASCIASVVFQLVQCVPLAGIWDPKNHPNAVCTPPQSAFVSIYVNSAIAIITDLMFALIPITFIRKMQRPLREKVFLSCLMGLGIFAAAASIVKTTLVKDYGVTGDSLWDAMDLTLWSILEEQSGIIAACIPTLKSPLERILHRIGLLSPIKHATRSYQHFDPQDSHQMTKLHTVTNAVGAGVSVDRSNDRSEETVSPRLEGLDVPPLPQGGIVKTTELHVESEAMSREDMAELAYMEDSSGSWKDAENESAQGQRGWHAV</sequence>
<feature type="domain" description="Rhodopsin" evidence="8">
    <location>
        <begin position="35"/>
        <end position="275"/>
    </location>
</feature>
<evidence type="ECO:0000313" key="9">
    <source>
        <dbReference type="EMBL" id="KAF2269388.1"/>
    </source>
</evidence>
<dbReference type="EMBL" id="ML986582">
    <property type="protein sequence ID" value="KAF2269388.1"/>
    <property type="molecule type" value="Genomic_DNA"/>
</dbReference>
<feature type="region of interest" description="Disordered" evidence="6">
    <location>
        <begin position="371"/>
        <end position="396"/>
    </location>
</feature>
<keyword evidence="4 7" id="KW-0472">Membrane</keyword>
<dbReference type="GO" id="GO:0016020">
    <property type="term" value="C:membrane"/>
    <property type="evidence" value="ECO:0007669"/>
    <property type="project" value="UniProtKB-SubCell"/>
</dbReference>
<dbReference type="OrthoDB" id="3934549at2759"/>
<keyword evidence="2 7" id="KW-0812">Transmembrane</keyword>
<evidence type="ECO:0000256" key="7">
    <source>
        <dbReference type="SAM" id="Phobius"/>
    </source>
</evidence>
<proteinExistence type="inferred from homology"/>
<dbReference type="AlphaFoldDB" id="A0A9P4NA27"/>
<evidence type="ECO:0000313" key="10">
    <source>
        <dbReference type="Proteomes" id="UP000800093"/>
    </source>
</evidence>
<comment type="similarity">
    <text evidence="5">Belongs to the SAT4 family.</text>
</comment>
<evidence type="ECO:0000256" key="4">
    <source>
        <dbReference type="ARBA" id="ARBA00023136"/>
    </source>
</evidence>
<feature type="transmembrane region" description="Helical" evidence="7">
    <location>
        <begin position="17"/>
        <end position="38"/>
    </location>
</feature>
<organism evidence="9 10">
    <name type="scientific">Lojkania enalia</name>
    <dbReference type="NCBI Taxonomy" id="147567"/>
    <lineage>
        <taxon>Eukaryota</taxon>
        <taxon>Fungi</taxon>
        <taxon>Dikarya</taxon>
        <taxon>Ascomycota</taxon>
        <taxon>Pezizomycotina</taxon>
        <taxon>Dothideomycetes</taxon>
        <taxon>Pleosporomycetidae</taxon>
        <taxon>Pleosporales</taxon>
        <taxon>Pleosporales incertae sedis</taxon>
        <taxon>Lojkania</taxon>
    </lineage>
</organism>
<comment type="subcellular location">
    <subcellularLocation>
        <location evidence="1">Membrane</location>
        <topology evidence="1">Multi-pass membrane protein</topology>
    </subcellularLocation>
</comment>
<feature type="transmembrane region" description="Helical" evidence="7">
    <location>
        <begin position="50"/>
        <end position="72"/>
    </location>
</feature>
<evidence type="ECO:0000256" key="5">
    <source>
        <dbReference type="ARBA" id="ARBA00038359"/>
    </source>
</evidence>
<feature type="transmembrane region" description="Helical" evidence="7">
    <location>
        <begin position="128"/>
        <end position="157"/>
    </location>
</feature>
<evidence type="ECO:0000256" key="2">
    <source>
        <dbReference type="ARBA" id="ARBA00022692"/>
    </source>
</evidence>
<dbReference type="InterPro" id="IPR052337">
    <property type="entry name" value="SAT4-like"/>
</dbReference>
<evidence type="ECO:0000256" key="6">
    <source>
        <dbReference type="SAM" id="MobiDB-lite"/>
    </source>
</evidence>
<keyword evidence="10" id="KW-1185">Reference proteome</keyword>
<dbReference type="InterPro" id="IPR049326">
    <property type="entry name" value="Rhodopsin_dom_fungi"/>
</dbReference>
<evidence type="ECO:0000259" key="8">
    <source>
        <dbReference type="Pfam" id="PF20684"/>
    </source>
</evidence>
<accession>A0A9P4NA27</accession>
<evidence type="ECO:0000256" key="1">
    <source>
        <dbReference type="ARBA" id="ARBA00004141"/>
    </source>
</evidence>
<reference evidence="10" key="1">
    <citation type="journal article" date="2020" name="Stud. Mycol.">
        <title>101 Dothideomycetes genomes: A test case for predicting lifestyles and emergence of pathogens.</title>
        <authorList>
            <person name="Haridas S."/>
            <person name="Albert R."/>
            <person name="Binder M."/>
            <person name="Bloem J."/>
            <person name="LaButti K."/>
            <person name="Salamov A."/>
            <person name="Andreopoulos B."/>
            <person name="Baker S."/>
            <person name="Barry K."/>
            <person name="Bills G."/>
            <person name="Bluhm B."/>
            <person name="Cannon C."/>
            <person name="Castanera R."/>
            <person name="Culley D."/>
            <person name="Daum C."/>
            <person name="Ezra D."/>
            <person name="Gonzalez J."/>
            <person name="Henrissat B."/>
            <person name="Kuo A."/>
            <person name="Liang C."/>
            <person name="Lipzen A."/>
            <person name="Lutzoni F."/>
            <person name="Magnuson J."/>
            <person name="Mondo S."/>
            <person name="Nolan M."/>
            <person name="Ohm R."/>
            <person name="Pangilinan J."/>
            <person name="Park H.-J."/>
            <person name="Ramirez L."/>
            <person name="Alfaro M."/>
            <person name="Sun H."/>
            <person name="Tritt A."/>
            <person name="Yoshinaga Y."/>
            <person name="Zwiers L.-H."/>
            <person name="Turgeon B."/>
            <person name="Goodwin S."/>
            <person name="Spatafora J."/>
            <person name="Crous P."/>
            <person name="Grigoriev I."/>
        </authorList>
    </citation>
    <scope>NUCLEOTIDE SEQUENCE [LARGE SCALE GENOMIC DNA]</scope>
    <source>
        <strain evidence="10">CBS 304.66</strain>
    </source>
</reference>
<dbReference type="Pfam" id="PF20684">
    <property type="entry name" value="Fung_rhodopsin"/>
    <property type="match status" value="1"/>
</dbReference>
<dbReference type="PANTHER" id="PTHR33048:SF129">
    <property type="entry name" value="INTEGRAL MEMBRANE PROTEIN-RELATED"/>
    <property type="match status" value="1"/>
</dbReference>
<keyword evidence="3 7" id="KW-1133">Transmembrane helix</keyword>
<feature type="transmembrane region" description="Helical" evidence="7">
    <location>
        <begin position="92"/>
        <end position="116"/>
    </location>
</feature>
<dbReference type="Proteomes" id="UP000800093">
    <property type="component" value="Unassembled WGS sequence"/>
</dbReference>
<gene>
    <name evidence="9" type="ORF">CC78DRAFT_529175</name>
</gene>
<evidence type="ECO:0000256" key="3">
    <source>
        <dbReference type="ARBA" id="ARBA00022989"/>
    </source>
</evidence>
<feature type="compositionally biased region" description="Basic and acidic residues" evidence="6">
    <location>
        <begin position="322"/>
        <end position="331"/>
    </location>
</feature>
<feature type="transmembrane region" description="Helical" evidence="7">
    <location>
        <begin position="210"/>
        <end position="228"/>
    </location>
</feature>